<dbReference type="InterPro" id="IPR021641">
    <property type="entry name" value="DUF3245"/>
</dbReference>
<organism evidence="2 3">
    <name type="scientific">Citrus clementina</name>
    <name type="common">Clementine</name>
    <name type="synonym">Citrus deliciosa x Citrus sinensis</name>
    <dbReference type="NCBI Taxonomy" id="85681"/>
    <lineage>
        <taxon>Eukaryota</taxon>
        <taxon>Viridiplantae</taxon>
        <taxon>Streptophyta</taxon>
        <taxon>Embryophyta</taxon>
        <taxon>Tracheophyta</taxon>
        <taxon>Spermatophyta</taxon>
        <taxon>Magnoliopsida</taxon>
        <taxon>eudicotyledons</taxon>
        <taxon>Gunneridae</taxon>
        <taxon>Pentapetalae</taxon>
        <taxon>rosids</taxon>
        <taxon>malvids</taxon>
        <taxon>Sapindales</taxon>
        <taxon>Rutaceae</taxon>
        <taxon>Aurantioideae</taxon>
        <taxon>Citrus</taxon>
    </lineage>
</organism>
<dbReference type="Pfam" id="PF11595">
    <property type="entry name" value="DUF3245"/>
    <property type="match status" value="1"/>
</dbReference>
<dbReference type="PANTHER" id="PTHR35741:SF1">
    <property type="entry name" value="FACTOR CWC22-LIKE PROTEIN, PUTATIVE (DUF3245)-RELATED"/>
    <property type="match status" value="1"/>
</dbReference>
<keyword evidence="3" id="KW-1185">Reference proteome</keyword>
<sequence length="178" mass="19490">MSTEMQQKTGPPQIFKLDKALKLAEQWVDNMTKAAEDEPTEIEPEARPSRLGLGAKVSRQSKIGPSNDPVERKLQVSLNAGKRNAAKTAEESTPSIRDGHGDNDEDEAEDSESRTSGLLLIIERNASCCLDSVDSGNVSSENQAFLVQEALAMQSYSLLMRDPSTNDLCKRRLPGMVK</sequence>
<dbReference type="Proteomes" id="UP000030687">
    <property type="component" value="Unassembled WGS sequence"/>
</dbReference>
<protein>
    <submittedName>
        <fullName evidence="2">Uncharacterized protein</fullName>
    </submittedName>
</protein>
<dbReference type="eggNOG" id="ENOG502S49R">
    <property type="taxonomic scope" value="Eukaryota"/>
</dbReference>
<dbReference type="KEGG" id="cic:CICLE_v10022504mg"/>
<accession>V4TXH8</accession>
<dbReference type="STRING" id="85681.V4TXH8"/>
<feature type="region of interest" description="Disordered" evidence="1">
    <location>
        <begin position="32"/>
        <end position="114"/>
    </location>
</feature>
<name>V4TXH8_CITCL</name>
<evidence type="ECO:0000313" key="2">
    <source>
        <dbReference type="EMBL" id="ESR58272.1"/>
    </source>
</evidence>
<dbReference type="FunCoup" id="V4TXH8">
    <property type="interactions" value="1290"/>
</dbReference>
<gene>
    <name evidence="2" type="ORF">CICLE_v10022504mg</name>
</gene>
<reference evidence="2 3" key="1">
    <citation type="submission" date="2013-10" db="EMBL/GenBank/DDBJ databases">
        <authorList>
            <consortium name="International Citrus Genome Consortium"/>
            <person name="Jenkins J."/>
            <person name="Schmutz J."/>
            <person name="Prochnik S."/>
            <person name="Rokhsar D."/>
            <person name="Gmitter F."/>
            <person name="Ollitrault P."/>
            <person name="Machado M."/>
            <person name="Talon M."/>
            <person name="Wincker P."/>
            <person name="Jaillon O."/>
            <person name="Morgante M."/>
        </authorList>
    </citation>
    <scope>NUCLEOTIDE SEQUENCE</scope>
    <source>
        <strain evidence="3">cv. Clemenules</strain>
    </source>
</reference>
<dbReference type="InParanoid" id="V4TXH8"/>
<evidence type="ECO:0000256" key="1">
    <source>
        <dbReference type="SAM" id="MobiDB-lite"/>
    </source>
</evidence>
<dbReference type="PANTHER" id="PTHR35741">
    <property type="entry name" value="FACTOR CWC22-LIKE PROTEIN, PUTATIVE (DUF3245)-RELATED"/>
    <property type="match status" value="1"/>
</dbReference>
<dbReference type="Gramene" id="ESR58272">
    <property type="protein sequence ID" value="ESR58272"/>
    <property type="gene ID" value="CICLE_v10022504mg"/>
</dbReference>
<evidence type="ECO:0000313" key="3">
    <source>
        <dbReference type="Proteomes" id="UP000030687"/>
    </source>
</evidence>
<proteinExistence type="predicted"/>
<dbReference type="EMBL" id="KI536661">
    <property type="protein sequence ID" value="ESR58272.1"/>
    <property type="molecule type" value="Genomic_DNA"/>
</dbReference>
<dbReference type="AlphaFoldDB" id="V4TXH8"/>